<name>A0A8S5PZE3_9CAUD</name>
<feature type="transmembrane region" description="Helical" evidence="1">
    <location>
        <begin position="15"/>
        <end position="34"/>
    </location>
</feature>
<sequence>MRDIITLATAPRFRMWAYGLMTAIMAYLTVRGAIDKDSAAALNAVGSAFFAIAAANVDTTGNTNYQRKHEAE</sequence>
<feature type="transmembrane region" description="Helical" evidence="1">
    <location>
        <begin position="40"/>
        <end position="57"/>
    </location>
</feature>
<accession>A0A8S5PZE3</accession>
<keyword evidence="1" id="KW-0812">Transmembrane</keyword>
<evidence type="ECO:0000256" key="1">
    <source>
        <dbReference type="SAM" id="Phobius"/>
    </source>
</evidence>
<protein>
    <submittedName>
        <fullName evidence="2">Mycobacterial 2 TMS Phage Holin (M2 Hol) Family</fullName>
    </submittedName>
</protein>
<proteinExistence type="predicted"/>
<evidence type="ECO:0000313" key="2">
    <source>
        <dbReference type="EMBL" id="DAE11891.1"/>
    </source>
</evidence>
<reference evidence="2" key="1">
    <citation type="journal article" date="2021" name="Proc. Natl. Acad. Sci. U.S.A.">
        <title>A Catalog of Tens of Thousands of Viruses from Human Metagenomes Reveals Hidden Associations with Chronic Diseases.</title>
        <authorList>
            <person name="Tisza M.J."/>
            <person name="Buck C.B."/>
        </authorList>
    </citation>
    <scope>NUCLEOTIDE SEQUENCE</scope>
    <source>
        <strain evidence="2">CtXSp1</strain>
    </source>
</reference>
<keyword evidence="1" id="KW-1133">Transmembrane helix</keyword>
<keyword evidence="1" id="KW-0472">Membrane</keyword>
<organism evidence="2">
    <name type="scientific">Podoviridae sp. ctXSp1</name>
    <dbReference type="NCBI Taxonomy" id="2825256"/>
    <lineage>
        <taxon>Viruses</taxon>
        <taxon>Duplodnaviria</taxon>
        <taxon>Heunggongvirae</taxon>
        <taxon>Uroviricota</taxon>
        <taxon>Caudoviricetes</taxon>
    </lineage>
</organism>
<dbReference type="EMBL" id="BK015539">
    <property type="protein sequence ID" value="DAE11891.1"/>
    <property type="molecule type" value="Genomic_DNA"/>
</dbReference>